<dbReference type="AlphaFoldDB" id="A0A6G1L625"/>
<accession>A0A6G1L625</accession>
<name>A0A6G1L625_9PEZI</name>
<keyword evidence="1" id="KW-0472">Membrane</keyword>
<keyword evidence="1" id="KW-1133">Transmembrane helix</keyword>
<feature type="transmembrane region" description="Helical" evidence="1">
    <location>
        <begin position="50"/>
        <end position="68"/>
    </location>
</feature>
<evidence type="ECO:0000313" key="3">
    <source>
        <dbReference type="Proteomes" id="UP000799436"/>
    </source>
</evidence>
<dbReference type="EMBL" id="ML995849">
    <property type="protein sequence ID" value="KAF2768009.1"/>
    <property type="molecule type" value="Genomic_DNA"/>
</dbReference>
<organism evidence="2 3">
    <name type="scientific">Teratosphaeria nubilosa</name>
    <dbReference type="NCBI Taxonomy" id="161662"/>
    <lineage>
        <taxon>Eukaryota</taxon>
        <taxon>Fungi</taxon>
        <taxon>Dikarya</taxon>
        <taxon>Ascomycota</taxon>
        <taxon>Pezizomycotina</taxon>
        <taxon>Dothideomycetes</taxon>
        <taxon>Dothideomycetidae</taxon>
        <taxon>Mycosphaerellales</taxon>
        <taxon>Teratosphaeriaceae</taxon>
        <taxon>Teratosphaeria</taxon>
    </lineage>
</organism>
<sequence>MAPIVFRFLINGDRKLRHADGNLPSARRAAVEDIGATAQDITQTTYDTKLLILFLVIDVLALLMAWGGQDNIRAFAVWLNKKINEKVESACAAVAAWYYIIVCWVQSLMSKWWN</sequence>
<evidence type="ECO:0000256" key="1">
    <source>
        <dbReference type="SAM" id="Phobius"/>
    </source>
</evidence>
<evidence type="ECO:0000313" key="2">
    <source>
        <dbReference type="EMBL" id="KAF2768009.1"/>
    </source>
</evidence>
<keyword evidence="3" id="KW-1185">Reference proteome</keyword>
<proteinExistence type="predicted"/>
<protein>
    <submittedName>
        <fullName evidence="2">Uncharacterized protein</fullName>
    </submittedName>
</protein>
<dbReference type="Proteomes" id="UP000799436">
    <property type="component" value="Unassembled WGS sequence"/>
</dbReference>
<gene>
    <name evidence="2" type="ORF">EJ03DRAFT_328734</name>
</gene>
<keyword evidence="1" id="KW-0812">Transmembrane</keyword>
<reference evidence="2" key="1">
    <citation type="journal article" date="2020" name="Stud. Mycol.">
        <title>101 Dothideomycetes genomes: a test case for predicting lifestyles and emergence of pathogens.</title>
        <authorList>
            <person name="Haridas S."/>
            <person name="Albert R."/>
            <person name="Binder M."/>
            <person name="Bloem J."/>
            <person name="Labutti K."/>
            <person name="Salamov A."/>
            <person name="Andreopoulos B."/>
            <person name="Baker S."/>
            <person name="Barry K."/>
            <person name="Bills G."/>
            <person name="Bluhm B."/>
            <person name="Cannon C."/>
            <person name="Castanera R."/>
            <person name="Culley D."/>
            <person name="Daum C."/>
            <person name="Ezra D."/>
            <person name="Gonzalez J."/>
            <person name="Henrissat B."/>
            <person name="Kuo A."/>
            <person name="Liang C."/>
            <person name="Lipzen A."/>
            <person name="Lutzoni F."/>
            <person name="Magnuson J."/>
            <person name="Mondo S."/>
            <person name="Nolan M."/>
            <person name="Ohm R."/>
            <person name="Pangilinan J."/>
            <person name="Park H.-J."/>
            <person name="Ramirez L."/>
            <person name="Alfaro M."/>
            <person name="Sun H."/>
            <person name="Tritt A."/>
            <person name="Yoshinaga Y."/>
            <person name="Zwiers L.-H."/>
            <person name="Turgeon B."/>
            <person name="Goodwin S."/>
            <person name="Spatafora J."/>
            <person name="Crous P."/>
            <person name="Grigoriev I."/>
        </authorList>
    </citation>
    <scope>NUCLEOTIDE SEQUENCE</scope>
    <source>
        <strain evidence="2">CBS 116005</strain>
    </source>
</reference>
<feature type="transmembrane region" description="Helical" evidence="1">
    <location>
        <begin position="89"/>
        <end position="109"/>
    </location>
</feature>